<evidence type="ECO:0000313" key="7">
    <source>
        <dbReference type="EMBL" id="VVB04030.1"/>
    </source>
</evidence>
<name>A0A565BRN7_9BRAS</name>
<gene>
    <name evidence="7" type="ORF">ANE_LOCUS14474</name>
</gene>
<evidence type="ECO:0000313" key="8">
    <source>
        <dbReference type="Proteomes" id="UP000489600"/>
    </source>
</evidence>
<evidence type="ECO:0000256" key="1">
    <source>
        <dbReference type="ARBA" id="ARBA00004141"/>
    </source>
</evidence>
<keyword evidence="3 6" id="KW-0812">Transmembrane</keyword>
<dbReference type="InterPro" id="IPR018499">
    <property type="entry name" value="Tetraspanin/Peripherin"/>
</dbReference>
<sequence>MAKDKEEQNRENSSSCFKNLSFPFNTTFLISNAIFLVTCAFWFVTVVTLHYKTDECNRFVTTPGIFVSFSLLVMCLTGFYAAYYKSDCLFRIHFFIFFLWMFVVVAKAVFVYCLHKETHPRLFPGTKIHEYRFEDYSGWVRRLVIKEDEWYRIRRCLVKDNFCNKLFSNQNMSASEFYQMNLTPIQKMIARDGTMQKRHYASIATHVKL</sequence>
<feature type="transmembrane region" description="Helical" evidence="6">
    <location>
        <begin position="90"/>
        <end position="114"/>
    </location>
</feature>
<comment type="caution">
    <text evidence="7">The sequence shown here is derived from an EMBL/GenBank/DDBJ whole genome shotgun (WGS) entry which is preliminary data.</text>
</comment>
<accession>A0A565BRN7</accession>
<dbReference type="AlphaFoldDB" id="A0A565BRN7"/>
<comment type="subcellular location">
    <subcellularLocation>
        <location evidence="1">Membrane</location>
        <topology evidence="1">Multi-pass membrane protein</topology>
    </subcellularLocation>
</comment>
<feature type="transmembrane region" description="Helical" evidence="6">
    <location>
        <begin position="63"/>
        <end position="84"/>
    </location>
</feature>
<dbReference type="InterPro" id="IPR044991">
    <property type="entry name" value="TET_plant"/>
</dbReference>
<dbReference type="Pfam" id="PF00335">
    <property type="entry name" value="Tetraspanin"/>
    <property type="match status" value="1"/>
</dbReference>
<dbReference type="EMBL" id="CABITT030000005">
    <property type="protein sequence ID" value="VVB04030.1"/>
    <property type="molecule type" value="Genomic_DNA"/>
</dbReference>
<keyword evidence="5 6" id="KW-0472">Membrane</keyword>
<feature type="transmembrane region" description="Helical" evidence="6">
    <location>
        <begin position="28"/>
        <end position="51"/>
    </location>
</feature>
<evidence type="ECO:0000256" key="6">
    <source>
        <dbReference type="SAM" id="Phobius"/>
    </source>
</evidence>
<comment type="similarity">
    <text evidence="2">Belongs to the tetraspanin (TM4SF) family.</text>
</comment>
<protein>
    <submittedName>
        <fullName evidence="7">Uncharacterized protein</fullName>
    </submittedName>
</protein>
<keyword evidence="8" id="KW-1185">Reference proteome</keyword>
<dbReference type="GO" id="GO:0016020">
    <property type="term" value="C:membrane"/>
    <property type="evidence" value="ECO:0007669"/>
    <property type="project" value="UniProtKB-SubCell"/>
</dbReference>
<evidence type="ECO:0000256" key="4">
    <source>
        <dbReference type="ARBA" id="ARBA00022989"/>
    </source>
</evidence>
<dbReference type="OrthoDB" id="1021705at2759"/>
<evidence type="ECO:0000256" key="3">
    <source>
        <dbReference type="ARBA" id="ARBA00022692"/>
    </source>
</evidence>
<keyword evidence="4 6" id="KW-1133">Transmembrane helix</keyword>
<organism evidence="7 8">
    <name type="scientific">Arabis nemorensis</name>
    <dbReference type="NCBI Taxonomy" id="586526"/>
    <lineage>
        <taxon>Eukaryota</taxon>
        <taxon>Viridiplantae</taxon>
        <taxon>Streptophyta</taxon>
        <taxon>Embryophyta</taxon>
        <taxon>Tracheophyta</taxon>
        <taxon>Spermatophyta</taxon>
        <taxon>Magnoliopsida</taxon>
        <taxon>eudicotyledons</taxon>
        <taxon>Gunneridae</taxon>
        <taxon>Pentapetalae</taxon>
        <taxon>rosids</taxon>
        <taxon>malvids</taxon>
        <taxon>Brassicales</taxon>
        <taxon>Brassicaceae</taxon>
        <taxon>Arabideae</taxon>
        <taxon>Arabis</taxon>
    </lineage>
</organism>
<evidence type="ECO:0000256" key="5">
    <source>
        <dbReference type="ARBA" id="ARBA00023136"/>
    </source>
</evidence>
<reference evidence="7" key="1">
    <citation type="submission" date="2019-07" db="EMBL/GenBank/DDBJ databases">
        <authorList>
            <person name="Dittberner H."/>
        </authorList>
    </citation>
    <scope>NUCLEOTIDE SEQUENCE [LARGE SCALE GENOMIC DNA]</scope>
</reference>
<evidence type="ECO:0000256" key="2">
    <source>
        <dbReference type="ARBA" id="ARBA00006840"/>
    </source>
</evidence>
<dbReference type="Proteomes" id="UP000489600">
    <property type="component" value="Unassembled WGS sequence"/>
</dbReference>
<proteinExistence type="inferred from homology"/>
<dbReference type="GO" id="GO:0009734">
    <property type="term" value="P:auxin-activated signaling pathway"/>
    <property type="evidence" value="ECO:0007669"/>
    <property type="project" value="InterPro"/>
</dbReference>
<dbReference type="PANTHER" id="PTHR32191">
    <property type="entry name" value="TETRASPANIN-8-RELATED"/>
    <property type="match status" value="1"/>
</dbReference>